<organism evidence="3 4">
    <name type="scientific">Rhodococcus opacus</name>
    <name type="common">Nocardia opaca</name>
    <dbReference type="NCBI Taxonomy" id="37919"/>
    <lineage>
        <taxon>Bacteria</taxon>
        <taxon>Bacillati</taxon>
        <taxon>Actinomycetota</taxon>
        <taxon>Actinomycetes</taxon>
        <taxon>Mycobacteriales</taxon>
        <taxon>Nocardiaceae</taxon>
        <taxon>Rhodococcus</taxon>
    </lineage>
</organism>
<evidence type="ECO:0000256" key="2">
    <source>
        <dbReference type="ARBA" id="ARBA00023002"/>
    </source>
</evidence>
<dbReference type="PANTHER" id="PTHR42760:SF122">
    <property type="entry name" value="NAD(P)-BINDING PROTEIN"/>
    <property type="match status" value="1"/>
</dbReference>
<dbReference type="InterPro" id="IPR036291">
    <property type="entry name" value="NAD(P)-bd_dom_sf"/>
</dbReference>
<evidence type="ECO:0000313" key="4">
    <source>
        <dbReference type="Proteomes" id="UP000239290"/>
    </source>
</evidence>
<comment type="caution">
    <text evidence="3">The sequence shown here is derived from an EMBL/GenBank/DDBJ whole genome shotgun (WGS) entry which is preliminary data.</text>
</comment>
<sequence length="281" mass="28206">MNGDNAISNEEQAATDQTLPCFDGVALVSGAGSRGPGFGTGKASVVLLARLGWAVVVLDSDAARAEETAELVLGEGGRASSFVADVRDSASAGLAVEHAVSTFGKLTTLVNNVGVYKPGLVTQMTDDDLALSLDVNTKGMLYLTRAAVPAMQEAGGGAVVNISSISAHVQASPAGTVAYAASKGAMESAAKILAGELGPLGIRVNTVVPGTLNTPLLQLALSQKEIELRQSVAPLGAGGNAWDVAQAVAFLAGPWSRWISGATLPVDGGLLTVSAAMHSGA</sequence>
<dbReference type="Gene3D" id="3.40.50.720">
    <property type="entry name" value="NAD(P)-binding Rossmann-like Domain"/>
    <property type="match status" value="1"/>
</dbReference>
<protein>
    <submittedName>
        <fullName evidence="3">Short-chain dehydrogenase</fullName>
    </submittedName>
</protein>
<dbReference type="GO" id="GO:0006633">
    <property type="term" value="P:fatty acid biosynthetic process"/>
    <property type="evidence" value="ECO:0007669"/>
    <property type="project" value="TreeGrafter"/>
</dbReference>
<dbReference type="GO" id="GO:0016616">
    <property type="term" value="F:oxidoreductase activity, acting on the CH-OH group of donors, NAD or NADP as acceptor"/>
    <property type="evidence" value="ECO:0007669"/>
    <property type="project" value="TreeGrafter"/>
</dbReference>
<evidence type="ECO:0000256" key="1">
    <source>
        <dbReference type="ARBA" id="ARBA00006484"/>
    </source>
</evidence>
<evidence type="ECO:0000313" key="3">
    <source>
        <dbReference type="EMBL" id="PQP23375.1"/>
    </source>
</evidence>
<accession>A0A2S8J8P5</accession>
<dbReference type="PANTHER" id="PTHR42760">
    <property type="entry name" value="SHORT-CHAIN DEHYDROGENASES/REDUCTASES FAMILY MEMBER"/>
    <property type="match status" value="1"/>
</dbReference>
<dbReference type="AlphaFoldDB" id="A0A2S8J8P5"/>
<dbReference type="CDD" id="cd05233">
    <property type="entry name" value="SDR_c"/>
    <property type="match status" value="1"/>
</dbReference>
<gene>
    <name evidence="3" type="ORF">C5613_18620</name>
</gene>
<keyword evidence="2" id="KW-0560">Oxidoreductase</keyword>
<dbReference type="InterPro" id="IPR002347">
    <property type="entry name" value="SDR_fam"/>
</dbReference>
<name>A0A2S8J8P5_RHOOP</name>
<dbReference type="RefSeq" id="WP_105416502.1">
    <property type="nucleotide sequence ID" value="NZ_PUIO01000021.1"/>
</dbReference>
<proteinExistence type="inferred from homology"/>
<dbReference type="SUPFAM" id="SSF51735">
    <property type="entry name" value="NAD(P)-binding Rossmann-fold domains"/>
    <property type="match status" value="1"/>
</dbReference>
<dbReference type="Proteomes" id="UP000239290">
    <property type="component" value="Unassembled WGS sequence"/>
</dbReference>
<dbReference type="EMBL" id="PUIO01000021">
    <property type="protein sequence ID" value="PQP23375.1"/>
    <property type="molecule type" value="Genomic_DNA"/>
</dbReference>
<dbReference type="PRINTS" id="PR00081">
    <property type="entry name" value="GDHRDH"/>
</dbReference>
<dbReference type="Pfam" id="PF13561">
    <property type="entry name" value="adh_short_C2"/>
    <property type="match status" value="1"/>
</dbReference>
<dbReference type="GO" id="GO:0048038">
    <property type="term" value="F:quinone binding"/>
    <property type="evidence" value="ECO:0007669"/>
    <property type="project" value="TreeGrafter"/>
</dbReference>
<dbReference type="FunFam" id="3.40.50.720:FF:000084">
    <property type="entry name" value="Short-chain dehydrogenase reductase"/>
    <property type="match status" value="1"/>
</dbReference>
<dbReference type="PRINTS" id="PR00080">
    <property type="entry name" value="SDRFAMILY"/>
</dbReference>
<reference evidence="4" key="1">
    <citation type="submission" date="2018-02" db="EMBL/GenBank/DDBJ databases">
        <title>Draft genome sequencing of Rhodococcus opacus KU647198.</title>
        <authorList>
            <person name="Zheng B.-X."/>
        </authorList>
    </citation>
    <scope>NUCLEOTIDE SEQUENCE [LARGE SCALE GENOMIC DNA]</scope>
    <source>
        <strain evidence="4">04-OD7</strain>
    </source>
</reference>
<comment type="similarity">
    <text evidence="1">Belongs to the short-chain dehydrogenases/reductases (SDR) family.</text>
</comment>